<organism evidence="5 6">
    <name type="scientific">Cytophaga hutchinsonii (strain ATCC 33406 / DSM 1761 / CIP 103989 / NBRC 15051 / NCIMB 9469 / D465)</name>
    <dbReference type="NCBI Taxonomy" id="269798"/>
    <lineage>
        <taxon>Bacteria</taxon>
        <taxon>Pseudomonadati</taxon>
        <taxon>Bacteroidota</taxon>
        <taxon>Cytophagia</taxon>
        <taxon>Cytophagales</taxon>
        <taxon>Cytophagaceae</taxon>
        <taxon>Cytophaga</taxon>
    </lineage>
</organism>
<dbReference type="InterPro" id="IPR041628">
    <property type="entry name" value="ChlI/MoxR_AAA_lid"/>
</dbReference>
<dbReference type="Pfam" id="PF17863">
    <property type="entry name" value="AAA_lid_2"/>
    <property type="match status" value="1"/>
</dbReference>
<dbReference type="InterPro" id="IPR003593">
    <property type="entry name" value="AAA+_ATPase"/>
</dbReference>
<dbReference type="InterPro" id="IPR011703">
    <property type="entry name" value="ATPase_AAA-3"/>
</dbReference>
<dbReference type="RefSeq" id="WP_011585516.1">
    <property type="nucleotide sequence ID" value="NC_008255.1"/>
</dbReference>
<dbReference type="AlphaFoldDB" id="A0A6N4SSJ6"/>
<feature type="domain" description="AAA+ ATPase" evidence="4">
    <location>
        <begin position="47"/>
        <end position="188"/>
    </location>
</feature>
<reference evidence="5 6" key="1">
    <citation type="journal article" date="2007" name="Appl. Environ. Microbiol.">
        <title>Genome sequence of the cellulolytic gliding bacterium Cytophaga hutchinsonii.</title>
        <authorList>
            <person name="Xie G."/>
            <person name="Bruce D.C."/>
            <person name="Challacombe J.F."/>
            <person name="Chertkov O."/>
            <person name="Detter J.C."/>
            <person name="Gilna P."/>
            <person name="Han C.S."/>
            <person name="Lucas S."/>
            <person name="Misra M."/>
            <person name="Myers G.L."/>
            <person name="Richardson P."/>
            <person name="Tapia R."/>
            <person name="Thayer N."/>
            <person name="Thompson L.S."/>
            <person name="Brettin T.S."/>
            <person name="Henrissat B."/>
            <person name="Wilson D.B."/>
            <person name="McBride M.J."/>
        </authorList>
    </citation>
    <scope>NUCLEOTIDE SEQUENCE [LARGE SCALE GENOMIC DNA]</scope>
    <source>
        <strain evidence="6">ATCC 33406 / DSM 1761 / CIP 103989 / NBRC 15051 / NCIMB 9469 / D465</strain>
    </source>
</reference>
<dbReference type="EMBL" id="CP000383">
    <property type="protein sequence ID" value="ABG59399.1"/>
    <property type="molecule type" value="Genomic_DNA"/>
</dbReference>
<dbReference type="InterPro" id="IPR027417">
    <property type="entry name" value="P-loop_NTPase"/>
</dbReference>
<proteinExistence type="inferred from homology"/>
<dbReference type="GO" id="GO:0005524">
    <property type="term" value="F:ATP binding"/>
    <property type="evidence" value="ECO:0007669"/>
    <property type="project" value="UniProtKB-KW"/>
</dbReference>
<dbReference type="KEGG" id="chu:CHU_2136"/>
<evidence type="ECO:0000256" key="2">
    <source>
        <dbReference type="ARBA" id="ARBA00022840"/>
    </source>
</evidence>
<dbReference type="Gene3D" id="3.40.50.300">
    <property type="entry name" value="P-loop containing nucleotide triphosphate hydrolases"/>
    <property type="match status" value="1"/>
</dbReference>
<accession>A0A6N4SSJ6</accession>
<dbReference type="Pfam" id="PF07726">
    <property type="entry name" value="AAA_3"/>
    <property type="match status" value="1"/>
</dbReference>
<protein>
    <submittedName>
        <fullName evidence="5">MoxR-like ATPase, possible regulator</fullName>
    </submittedName>
</protein>
<dbReference type="Proteomes" id="UP000001822">
    <property type="component" value="Chromosome"/>
</dbReference>
<dbReference type="CDD" id="cd00009">
    <property type="entry name" value="AAA"/>
    <property type="match status" value="1"/>
</dbReference>
<dbReference type="SMART" id="SM00382">
    <property type="entry name" value="AAA"/>
    <property type="match status" value="1"/>
</dbReference>
<evidence type="ECO:0000256" key="1">
    <source>
        <dbReference type="ARBA" id="ARBA00022741"/>
    </source>
</evidence>
<evidence type="ECO:0000313" key="5">
    <source>
        <dbReference type="EMBL" id="ABG59399.1"/>
    </source>
</evidence>
<dbReference type="Gene3D" id="1.10.8.80">
    <property type="entry name" value="Magnesium chelatase subunit I, C-Terminal domain"/>
    <property type="match status" value="1"/>
</dbReference>
<keyword evidence="6" id="KW-1185">Reference proteome</keyword>
<dbReference type="OrthoDB" id="9808397at2"/>
<sequence length="326" mass="37063">MEDTFSITPDDSYSRLNNMVLRVKNEIHKVIIGQDEMIDLMLAGIFSGGHVLLEGVPGIAKTVTAKTLAKTLDVHFNRIQFTPDLMPTDVVGTTIFNVKTAEFQFNKGPIFSNIVLIDEINRSPAKTQAALFEVMEEKQITVDGVTHPLQFPFFVIATQNPIEQEGTYKLPEAQLDRFIFKIKLSYPTLEEEKRILRRFKEDFTNKVSQEVSSVLSYQDLTFIAEHIEKIHIEEHLLDYIGQIVFNTRNHPDLYLGASPRASLSILKTSKAIAAMRGRNFVIPEDIQYVAYPVLNHRIILTPEKEMEGDSTESVIKSIIEKIEVPR</sequence>
<evidence type="ECO:0000256" key="3">
    <source>
        <dbReference type="ARBA" id="ARBA00061607"/>
    </source>
</evidence>
<dbReference type="FunFam" id="3.40.50.300:FF:000640">
    <property type="entry name" value="MoxR family ATPase"/>
    <property type="match status" value="1"/>
</dbReference>
<dbReference type="GO" id="GO:0016887">
    <property type="term" value="F:ATP hydrolysis activity"/>
    <property type="evidence" value="ECO:0007669"/>
    <property type="project" value="InterPro"/>
</dbReference>
<evidence type="ECO:0000313" key="6">
    <source>
        <dbReference type="Proteomes" id="UP000001822"/>
    </source>
</evidence>
<evidence type="ECO:0000259" key="4">
    <source>
        <dbReference type="SMART" id="SM00382"/>
    </source>
</evidence>
<name>A0A6N4SSJ6_CYTH3</name>
<dbReference type="InterPro" id="IPR050764">
    <property type="entry name" value="CbbQ/NirQ/NorQ/GpvN"/>
</dbReference>
<gene>
    <name evidence="5" type="primary">yieN</name>
    <name evidence="5" type="ordered locus">CHU_2136</name>
</gene>
<keyword evidence="2" id="KW-0067">ATP-binding</keyword>
<dbReference type="PIRSF" id="PIRSF002849">
    <property type="entry name" value="AAA_ATPase_chaperone_MoxR_prd"/>
    <property type="match status" value="1"/>
</dbReference>
<comment type="similarity">
    <text evidence="3">Belongs to the MoxR family.</text>
</comment>
<dbReference type="PANTHER" id="PTHR42759:SF1">
    <property type="entry name" value="MAGNESIUM-CHELATASE SUBUNIT CHLD"/>
    <property type="match status" value="1"/>
</dbReference>
<dbReference type="PANTHER" id="PTHR42759">
    <property type="entry name" value="MOXR FAMILY PROTEIN"/>
    <property type="match status" value="1"/>
</dbReference>
<dbReference type="SUPFAM" id="SSF52540">
    <property type="entry name" value="P-loop containing nucleoside triphosphate hydrolases"/>
    <property type="match status" value="1"/>
</dbReference>
<keyword evidence="1" id="KW-0547">Nucleotide-binding</keyword>